<comment type="caution">
    <text evidence="1">The sequence shown here is derived from an EMBL/GenBank/DDBJ whole genome shotgun (WGS) entry which is preliminary data.</text>
</comment>
<name>A0A6A0AMS8_HAELA</name>
<proteinExistence type="predicted"/>
<reference evidence="1 2" key="1">
    <citation type="submission" date="2020-02" db="EMBL/GenBank/DDBJ databases">
        <title>Draft genome sequence of Haematococcus lacustris strain NIES-144.</title>
        <authorList>
            <person name="Morimoto D."/>
            <person name="Nakagawa S."/>
            <person name="Yoshida T."/>
            <person name="Sawayama S."/>
        </authorList>
    </citation>
    <scope>NUCLEOTIDE SEQUENCE [LARGE SCALE GENOMIC DNA]</scope>
    <source>
        <strain evidence="1 2">NIES-144</strain>
    </source>
</reference>
<sequence>MDDAGNAAHNGGPSEEELRVLQLFPPFSLDICPDSM</sequence>
<feature type="non-terminal residue" evidence="1">
    <location>
        <position position="1"/>
    </location>
</feature>
<keyword evidence="2" id="KW-1185">Reference proteome</keyword>
<evidence type="ECO:0000313" key="2">
    <source>
        <dbReference type="Proteomes" id="UP000485058"/>
    </source>
</evidence>
<accession>A0A6A0AMS8</accession>
<dbReference type="EMBL" id="BLLF01009525">
    <property type="protein sequence ID" value="GFH33745.1"/>
    <property type="molecule type" value="Genomic_DNA"/>
</dbReference>
<dbReference type="AlphaFoldDB" id="A0A6A0AMS8"/>
<evidence type="ECO:0000313" key="1">
    <source>
        <dbReference type="EMBL" id="GFH33745.1"/>
    </source>
</evidence>
<feature type="non-terminal residue" evidence="1">
    <location>
        <position position="36"/>
    </location>
</feature>
<organism evidence="1 2">
    <name type="scientific">Haematococcus lacustris</name>
    <name type="common">Green alga</name>
    <name type="synonym">Haematococcus pluvialis</name>
    <dbReference type="NCBI Taxonomy" id="44745"/>
    <lineage>
        <taxon>Eukaryota</taxon>
        <taxon>Viridiplantae</taxon>
        <taxon>Chlorophyta</taxon>
        <taxon>core chlorophytes</taxon>
        <taxon>Chlorophyceae</taxon>
        <taxon>CS clade</taxon>
        <taxon>Chlamydomonadales</taxon>
        <taxon>Haematococcaceae</taxon>
        <taxon>Haematococcus</taxon>
    </lineage>
</organism>
<dbReference type="Proteomes" id="UP000485058">
    <property type="component" value="Unassembled WGS sequence"/>
</dbReference>
<protein>
    <submittedName>
        <fullName evidence="1">Uncharacterized protein</fullName>
    </submittedName>
</protein>
<gene>
    <name evidence="1" type="ORF">HaLaN_33161</name>
</gene>